<gene>
    <name evidence="2" type="ORF">V8G54_035809</name>
</gene>
<dbReference type="InterPro" id="IPR044277">
    <property type="entry name" value="GIP1"/>
</dbReference>
<reference evidence="2 3" key="1">
    <citation type="journal article" date="2023" name="Life. Sci Alliance">
        <title>Evolutionary insights into 3D genome organization and epigenetic landscape of Vigna mungo.</title>
        <authorList>
            <person name="Junaid A."/>
            <person name="Singh B."/>
            <person name="Bhatia S."/>
        </authorList>
    </citation>
    <scope>NUCLEOTIDE SEQUENCE [LARGE SCALE GENOMIC DNA]</scope>
    <source>
        <strain evidence="2">Urdbean</strain>
    </source>
</reference>
<dbReference type="AlphaFoldDB" id="A0AAQ3RG00"/>
<dbReference type="GO" id="GO:0051082">
    <property type="term" value="F:unfolded protein binding"/>
    <property type="evidence" value="ECO:0007669"/>
    <property type="project" value="TreeGrafter"/>
</dbReference>
<name>A0AAQ3RG00_VIGMU</name>
<feature type="compositionally biased region" description="Polar residues" evidence="1">
    <location>
        <begin position="284"/>
        <end position="312"/>
    </location>
</feature>
<evidence type="ECO:0000313" key="3">
    <source>
        <dbReference type="Proteomes" id="UP001374535"/>
    </source>
</evidence>
<feature type="region of interest" description="Disordered" evidence="1">
    <location>
        <begin position="273"/>
        <end position="394"/>
    </location>
</feature>
<dbReference type="PANTHER" id="PTHR46775">
    <property type="entry name" value="FLOCCULATION PROTEIN (DUF1296)"/>
    <property type="match status" value="1"/>
</dbReference>
<proteinExistence type="predicted"/>
<accession>A0AAQ3RG00</accession>
<organism evidence="2 3">
    <name type="scientific">Vigna mungo</name>
    <name type="common">Black gram</name>
    <name type="synonym">Phaseolus mungo</name>
    <dbReference type="NCBI Taxonomy" id="3915"/>
    <lineage>
        <taxon>Eukaryota</taxon>
        <taxon>Viridiplantae</taxon>
        <taxon>Streptophyta</taxon>
        <taxon>Embryophyta</taxon>
        <taxon>Tracheophyta</taxon>
        <taxon>Spermatophyta</taxon>
        <taxon>Magnoliopsida</taxon>
        <taxon>eudicotyledons</taxon>
        <taxon>Gunneridae</taxon>
        <taxon>Pentapetalae</taxon>
        <taxon>rosids</taxon>
        <taxon>fabids</taxon>
        <taxon>Fabales</taxon>
        <taxon>Fabaceae</taxon>
        <taxon>Papilionoideae</taxon>
        <taxon>50 kb inversion clade</taxon>
        <taxon>NPAAA clade</taxon>
        <taxon>indigoferoid/millettioid clade</taxon>
        <taxon>Phaseoleae</taxon>
        <taxon>Vigna</taxon>
    </lineage>
</organism>
<feature type="compositionally biased region" description="Low complexity" evidence="1">
    <location>
        <begin position="324"/>
        <end position="342"/>
    </location>
</feature>
<feature type="compositionally biased region" description="Gly residues" evidence="1">
    <location>
        <begin position="104"/>
        <end position="113"/>
    </location>
</feature>
<keyword evidence="3" id="KW-1185">Reference proteome</keyword>
<feature type="compositionally biased region" description="Low complexity" evidence="1">
    <location>
        <begin position="213"/>
        <end position="250"/>
    </location>
</feature>
<protein>
    <submittedName>
        <fullName evidence="2">Uncharacterized protein</fullName>
    </submittedName>
</protein>
<feature type="compositionally biased region" description="Basic and acidic residues" evidence="1">
    <location>
        <begin position="1"/>
        <end position="12"/>
    </location>
</feature>
<evidence type="ECO:0000256" key="1">
    <source>
        <dbReference type="SAM" id="MobiDB-lite"/>
    </source>
</evidence>
<dbReference type="EMBL" id="CP144690">
    <property type="protein sequence ID" value="WVY90295.1"/>
    <property type="molecule type" value="Genomic_DNA"/>
</dbReference>
<sequence>MSPSQRNRETGTKTHSRSSGETFCGDAVKLRPREGGALAGKKRRVTAGAEVPEDGTTRVGKRRRTAAATADDGGGGGGRRTNGGNDREMMSPTIEEEDKEPGTQGRGARGGRGNFSPHNVSHDAGGKNSGTGKDNGTHQAPVKVVPPVATSQETTSKEKNPGTSSVPINANGPTSVISGTISGSSPSPSSAETGDRLGPSSGDINNLNSTSPSDSSGKVAGVASGSGSIPSSSIHPGSGPASSSAAYFSSSDPVLVPSDDLWFPGAAGAIKREMGNQHPPVESSVVNSAKNKLTSASESGGSSVQGKIQGKSQVAAKNHVTEMSPTSSIVTHSSPSTSRPSSNYTGTNKEWKPKPTHSNNQGSGPASAPEAPVSVDPIGQSQSASRVLNSEEATSKLQRKLEDFHLPQRQHVILPNHIIVPDSEKNKFSFGSLGVAFGVNTPYVSSLESEKSSTPVSETSQTIEETVEEQESSQNAVVNSEVGDYPDQPQSPTNGAEKLSSIEVDGSSSAIQEYDESKQDTALPSGGHQYSGVLTSPNYSFGFVPPMLGTQLTPFDNSESQTRDASRLPSFIVHQQLDPTSYYAQFYRTGADSDGRLSPFSSAGTNTKYNGNVTVLPAPTSQSPQEVCTDFVAIQINF</sequence>
<dbReference type="PANTHER" id="PTHR46775:SF1">
    <property type="entry name" value="FLOCCULATION PROTEIN (DUF1296)"/>
    <property type="match status" value="1"/>
</dbReference>
<feature type="compositionally biased region" description="Polar residues" evidence="1">
    <location>
        <begin position="202"/>
        <end position="212"/>
    </location>
</feature>
<feature type="compositionally biased region" description="Gly residues" evidence="1">
    <location>
        <begin position="72"/>
        <end position="81"/>
    </location>
</feature>
<feature type="compositionally biased region" description="Low complexity" evidence="1">
    <location>
        <begin position="172"/>
        <end position="190"/>
    </location>
</feature>
<feature type="compositionally biased region" description="Polar residues" evidence="1">
    <location>
        <begin position="379"/>
        <end position="394"/>
    </location>
</feature>
<feature type="region of interest" description="Disordered" evidence="1">
    <location>
        <begin position="1"/>
        <end position="250"/>
    </location>
</feature>
<feature type="region of interest" description="Disordered" evidence="1">
    <location>
        <begin position="469"/>
        <end position="529"/>
    </location>
</feature>
<dbReference type="Proteomes" id="UP001374535">
    <property type="component" value="Chromosome 11"/>
</dbReference>
<evidence type="ECO:0000313" key="2">
    <source>
        <dbReference type="EMBL" id="WVY90295.1"/>
    </source>
</evidence>